<dbReference type="SUPFAM" id="SSF51735">
    <property type="entry name" value="NAD(P)-binding Rossmann-fold domains"/>
    <property type="match status" value="1"/>
</dbReference>
<keyword evidence="7" id="KW-1185">Reference proteome</keyword>
<evidence type="ECO:0000256" key="3">
    <source>
        <dbReference type="ARBA" id="ARBA00023002"/>
    </source>
</evidence>
<dbReference type="CDD" id="cd08254">
    <property type="entry name" value="hydroxyacyl_CoA_DH"/>
    <property type="match status" value="1"/>
</dbReference>
<keyword evidence="2 4" id="KW-0862">Zinc</keyword>
<evidence type="ECO:0000313" key="7">
    <source>
        <dbReference type="Proteomes" id="UP000003688"/>
    </source>
</evidence>
<dbReference type="Gene3D" id="3.90.180.10">
    <property type="entry name" value="Medium-chain alcohol dehydrogenases, catalytic domain"/>
    <property type="match status" value="1"/>
</dbReference>
<dbReference type="InterPro" id="IPR036291">
    <property type="entry name" value="NAD(P)-bd_dom_sf"/>
</dbReference>
<dbReference type="PANTHER" id="PTHR43401">
    <property type="entry name" value="L-THREONINE 3-DEHYDROGENASE"/>
    <property type="match status" value="1"/>
</dbReference>
<comment type="cofactor">
    <cofactor evidence="4">
        <name>Zn(2+)</name>
        <dbReference type="ChEBI" id="CHEBI:29105"/>
    </cofactor>
</comment>
<reference evidence="6 7" key="1">
    <citation type="journal article" date="2011" name="J. Bacteriol.">
        <title>Genome sequence of 'Pedosphaera parvula' Ellin514, an aerobic Verrucomicrobial isolate from pasture soil.</title>
        <authorList>
            <person name="Kant R."/>
            <person name="van Passel M.W."/>
            <person name="Sangwan P."/>
            <person name="Palva A."/>
            <person name="Lucas S."/>
            <person name="Copeland A."/>
            <person name="Lapidus A."/>
            <person name="Glavina Del Rio T."/>
            <person name="Dalin E."/>
            <person name="Tice H."/>
            <person name="Bruce D."/>
            <person name="Goodwin L."/>
            <person name="Pitluck S."/>
            <person name="Chertkov O."/>
            <person name="Larimer F.W."/>
            <person name="Land M.L."/>
            <person name="Hauser L."/>
            <person name="Brettin T.S."/>
            <person name="Detter J.C."/>
            <person name="Han S."/>
            <person name="de Vos W.M."/>
            <person name="Janssen P.H."/>
            <person name="Smidt H."/>
        </authorList>
    </citation>
    <scope>NUCLEOTIDE SEQUENCE [LARGE SCALE GENOMIC DNA]</scope>
    <source>
        <strain evidence="6 7">Ellin514</strain>
    </source>
</reference>
<dbReference type="Proteomes" id="UP000003688">
    <property type="component" value="Unassembled WGS sequence"/>
</dbReference>
<dbReference type="InterPro" id="IPR011032">
    <property type="entry name" value="GroES-like_sf"/>
</dbReference>
<dbReference type="STRING" id="320771.Cflav_PD1294"/>
<dbReference type="InterPro" id="IPR020843">
    <property type="entry name" value="ER"/>
</dbReference>
<dbReference type="RefSeq" id="WP_007417640.1">
    <property type="nucleotide sequence ID" value="NZ_ABOX02000045.1"/>
</dbReference>
<dbReference type="InterPro" id="IPR013154">
    <property type="entry name" value="ADH-like_N"/>
</dbReference>
<name>B9XPA4_PEDPL</name>
<evidence type="ECO:0000256" key="4">
    <source>
        <dbReference type="RuleBase" id="RU361277"/>
    </source>
</evidence>
<dbReference type="PANTHER" id="PTHR43401:SF4">
    <property type="entry name" value="D-ARABINOSE 1-DEHYDROGENASE (NADP(+))"/>
    <property type="match status" value="1"/>
</dbReference>
<comment type="similarity">
    <text evidence="4">Belongs to the zinc-containing alcohol dehydrogenase family.</text>
</comment>
<dbReference type="SUPFAM" id="SSF50129">
    <property type="entry name" value="GroES-like"/>
    <property type="match status" value="1"/>
</dbReference>
<dbReference type="SMART" id="SM00829">
    <property type="entry name" value="PKS_ER"/>
    <property type="match status" value="1"/>
</dbReference>
<dbReference type="OrthoDB" id="9769198at2"/>
<feature type="domain" description="Enoyl reductase (ER)" evidence="5">
    <location>
        <begin position="10"/>
        <end position="340"/>
    </location>
</feature>
<evidence type="ECO:0000256" key="2">
    <source>
        <dbReference type="ARBA" id="ARBA00022833"/>
    </source>
</evidence>
<evidence type="ECO:0000313" key="6">
    <source>
        <dbReference type="EMBL" id="EEF58355.1"/>
    </source>
</evidence>
<dbReference type="Pfam" id="PF00107">
    <property type="entry name" value="ADH_zinc_N"/>
    <property type="match status" value="1"/>
</dbReference>
<sequence>MKAVRLIKPGQPLEMQEIPIPQIGPSDVLIKVKAAGICHSDAHYRAGNSRVDPLPLTLGHEVAGVIENVGLNVKRFQAGDRVCVHYLATCGDCEYCSQGSEQFCTTGQMIGKYRDGGYAEYMAIPARSVFKLPDEIPFEQGAVMMCSSATSLHALNKARIRAGESVAIFGVGGLGISAVQLAQAFGASQVYAVDIKFSKLDFAKRLGAIPIDASTTDPVAEIKRLTNGRGVDVALELIGLPLTMKQALQSLAIKGRAMLVGITQQSFAVSPYHEVLNKEAEIIGVSDHLASEIPQLLDWARVGKLNLKEVITQTVPLDADGINHSLDRLEQFGDQVRVVITP</sequence>
<proteinExistence type="inferred from homology"/>
<gene>
    <name evidence="6" type="ORF">Cflav_PD1294</name>
</gene>
<dbReference type="InterPro" id="IPR013149">
    <property type="entry name" value="ADH-like_C"/>
</dbReference>
<organism evidence="6 7">
    <name type="scientific">Pedosphaera parvula (strain Ellin514)</name>
    <dbReference type="NCBI Taxonomy" id="320771"/>
    <lineage>
        <taxon>Bacteria</taxon>
        <taxon>Pseudomonadati</taxon>
        <taxon>Verrucomicrobiota</taxon>
        <taxon>Pedosphaerae</taxon>
        <taxon>Pedosphaerales</taxon>
        <taxon>Pedosphaeraceae</taxon>
        <taxon>Pedosphaera</taxon>
    </lineage>
</organism>
<comment type="caution">
    <text evidence="6">The sequence shown here is derived from an EMBL/GenBank/DDBJ whole genome shotgun (WGS) entry which is preliminary data.</text>
</comment>
<protein>
    <submittedName>
        <fullName evidence="6">Alcohol dehydrogenase GroES domain protein</fullName>
    </submittedName>
</protein>
<dbReference type="InterPro" id="IPR050129">
    <property type="entry name" value="Zn_alcohol_dh"/>
</dbReference>
<dbReference type="InterPro" id="IPR002328">
    <property type="entry name" value="ADH_Zn_CS"/>
</dbReference>
<evidence type="ECO:0000256" key="1">
    <source>
        <dbReference type="ARBA" id="ARBA00022723"/>
    </source>
</evidence>
<keyword evidence="1 4" id="KW-0479">Metal-binding</keyword>
<keyword evidence="3" id="KW-0560">Oxidoreductase</keyword>
<accession>B9XPA4</accession>
<dbReference type="Pfam" id="PF08240">
    <property type="entry name" value="ADH_N"/>
    <property type="match status" value="1"/>
</dbReference>
<dbReference type="GO" id="GO:0016616">
    <property type="term" value="F:oxidoreductase activity, acting on the CH-OH group of donors, NAD or NADP as acceptor"/>
    <property type="evidence" value="ECO:0007669"/>
    <property type="project" value="UniProtKB-ARBA"/>
</dbReference>
<dbReference type="PROSITE" id="PS00059">
    <property type="entry name" value="ADH_ZINC"/>
    <property type="match status" value="1"/>
</dbReference>
<evidence type="ECO:0000259" key="5">
    <source>
        <dbReference type="SMART" id="SM00829"/>
    </source>
</evidence>
<dbReference type="EMBL" id="ABOX02000045">
    <property type="protein sequence ID" value="EEF58355.1"/>
    <property type="molecule type" value="Genomic_DNA"/>
</dbReference>
<dbReference type="AlphaFoldDB" id="B9XPA4"/>
<dbReference type="GO" id="GO:0008270">
    <property type="term" value="F:zinc ion binding"/>
    <property type="evidence" value="ECO:0007669"/>
    <property type="project" value="InterPro"/>
</dbReference>